<evidence type="ECO:0000256" key="2">
    <source>
        <dbReference type="ARBA" id="ARBA00023315"/>
    </source>
</evidence>
<dbReference type="PANTHER" id="PTHR43877:SF1">
    <property type="entry name" value="ACETYLTRANSFERASE"/>
    <property type="match status" value="1"/>
</dbReference>
<feature type="domain" description="N-acetyltransferase" evidence="3">
    <location>
        <begin position="7"/>
        <end position="169"/>
    </location>
</feature>
<name>A0A1I5ZIE3_9RHOB</name>
<dbReference type="InterPro" id="IPR000182">
    <property type="entry name" value="GNAT_dom"/>
</dbReference>
<dbReference type="CDD" id="cd04301">
    <property type="entry name" value="NAT_SF"/>
    <property type="match status" value="1"/>
</dbReference>
<dbReference type="Pfam" id="PF13673">
    <property type="entry name" value="Acetyltransf_10"/>
    <property type="match status" value="1"/>
</dbReference>
<dbReference type="InterPro" id="IPR016181">
    <property type="entry name" value="Acyl_CoA_acyltransferase"/>
</dbReference>
<dbReference type="GO" id="GO:0016747">
    <property type="term" value="F:acyltransferase activity, transferring groups other than amino-acyl groups"/>
    <property type="evidence" value="ECO:0007669"/>
    <property type="project" value="InterPro"/>
</dbReference>
<evidence type="ECO:0000313" key="4">
    <source>
        <dbReference type="EMBL" id="SFQ56201.1"/>
    </source>
</evidence>
<organism evidence="4 5">
    <name type="scientific">Roseivivax halotolerans</name>
    <dbReference type="NCBI Taxonomy" id="93684"/>
    <lineage>
        <taxon>Bacteria</taxon>
        <taxon>Pseudomonadati</taxon>
        <taxon>Pseudomonadota</taxon>
        <taxon>Alphaproteobacteria</taxon>
        <taxon>Rhodobacterales</taxon>
        <taxon>Roseobacteraceae</taxon>
        <taxon>Roseivivax</taxon>
    </lineage>
</organism>
<dbReference type="STRING" id="93684.SAMN05421853_11065"/>
<dbReference type="Gene3D" id="3.40.630.30">
    <property type="match status" value="1"/>
</dbReference>
<reference evidence="5" key="1">
    <citation type="submission" date="2016-10" db="EMBL/GenBank/DDBJ databases">
        <authorList>
            <person name="Varghese N."/>
            <person name="Submissions S."/>
        </authorList>
    </citation>
    <scope>NUCLEOTIDE SEQUENCE [LARGE SCALE GENOMIC DNA]</scope>
    <source>
        <strain evidence="5">JCM 10271</strain>
    </source>
</reference>
<dbReference type="PANTHER" id="PTHR43877">
    <property type="entry name" value="AMINOALKYLPHOSPHONATE N-ACETYLTRANSFERASE-RELATED-RELATED"/>
    <property type="match status" value="1"/>
</dbReference>
<protein>
    <submittedName>
        <fullName evidence="4">N-acetylglutamate synthase, GNAT family</fullName>
    </submittedName>
</protein>
<evidence type="ECO:0000259" key="3">
    <source>
        <dbReference type="PROSITE" id="PS51186"/>
    </source>
</evidence>
<dbReference type="EMBL" id="FOXV01000010">
    <property type="protein sequence ID" value="SFQ56201.1"/>
    <property type="molecule type" value="Genomic_DNA"/>
</dbReference>
<evidence type="ECO:0000313" key="5">
    <source>
        <dbReference type="Proteomes" id="UP000243106"/>
    </source>
</evidence>
<dbReference type="InterPro" id="IPR050832">
    <property type="entry name" value="Bact_Acetyltransf"/>
</dbReference>
<proteinExistence type="predicted"/>
<keyword evidence="2" id="KW-0012">Acyltransferase</keyword>
<dbReference type="AlphaFoldDB" id="A0A1I5ZIE3"/>
<sequence length="169" mass="18456">MTLLESVSIRRAQGSDFPAVDRLFSTSYPILLREAYDEETCVKALPIIGRAQPDLVRSGSFFLVLRGALLVGAGGWTLEAPGTGDISPETGHVRHVVTHHRHQRHGVGRRLLDYIMLHAQGQGVRRLCCYSTLNAVPFYAAMGFTAERDVTLPLAGSVPFPAVRMSATL</sequence>
<keyword evidence="5" id="KW-1185">Reference proteome</keyword>
<dbReference type="SUPFAM" id="SSF55729">
    <property type="entry name" value="Acyl-CoA N-acyltransferases (Nat)"/>
    <property type="match status" value="1"/>
</dbReference>
<dbReference type="PROSITE" id="PS51186">
    <property type="entry name" value="GNAT"/>
    <property type="match status" value="1"/>
</dbReference>
<evidence type="ECO:0000256" key="1">
    <source>
        <dbReference type="ARBA" id="ARBA00022679"/>
    </source>
</evidence>
<keyword evidence="1" id="KW-0808">Transferase</keyword>
<accession>A0A1I5ZIE3</accession>
<gene>
    <name evidence="4" type="ORF">SAMN05421853_11065</name>
</gene>
<dbReference type="Proteomes" id="UP000243106">
    <property type="component" value="Unassembled WGS sequence"/>
</dbReference>
<dbReference type="RefSeq" id="WP_093013510.1">
    <property type="nucleotide sequence ID" value="NZ_FOXV01000010.1"/>
</dbReference>